<evidence type="ECO:0000313" key="4">
    <source>
        <dbReference type="Proteomes" id="UP000053562"/>
    </source>
</evidence>
<dbReference type="OrthoDB" id="381640at2759"/>
<dbReference type="Proteomes" id="UP000053562">
    <property type="component" value="Unassembled WGS sequence"/>
</dbReference>
<dbReference type="Gene3D" id="6.10.280.180">
    <property type="entry name" value="Plasmodium RESA, N-terminal helical domain"/>
    <property type="match status" value="1"/>
</dbReference>
<gene>
    <name evidence="3" type="ORF">PVIIG_02961</name>
</gene>
<name>A0A0J9SIR9_PLAVI</name>
<reference evidence="3 4" key="1">
    <citation type="submission" date="2011-08" db="EMBL/GenBank/DDBJ databases">
        <title>The Genome Sequence of Plasmodium vivax India VII.</title>
        <authorList>
            <consortium name="The Broad Institute Genome Sequencing Platform"/>
            <consortium name="The Broad Institute Genome Sequencing Center for Infectious Disease"/>
            <person name="Neafsey D."/>
            <person name="Carlton J."/>
            <person name="Barnwell J."/>
            <person name="Collins W."/>
            <person name="Escalante A."/>
            <person name="Mullikin J."/>
            <person name="Saul A."/>
            <person name="Guigo R."/>
            <person name="Camara F."/>
            <person name="Young S.K."/>
            <person name="Zeng Q."/>
            <person name="Gargeya S."/>
            <person name="Fitzgerald M."/>
            <person name="Haas B."/>
            <person name="Abouelleil A."/>
            <person name="Alvarado L."/>
            <person name="Arachchi H.M."/>
            <person name="Berlin A."/>
            <person name="Brown A."/>
            <person name="Chapman S.B."/>
            <person name="Chen Z."/>
            <person name="Dunbar C."/>
            <person name="Freedman E."/>
            <person name="Gearin G."/>
            <person name="Gellesch M."/>
            <person name="Goldberg J."/>
            <person name="Griggs A."/>
            <person name="Gujja S."/>
            <person name="Heiman D."/>
            <person name="Howarth C."/>
            <person name="Larson L."/>
            <person name="Lui A."/>
            <person name="MacDonald P.J.P."/>
            <person name="Montmayeur A."/>
            <person name="Murphy C."/>
            <person name="Neiman D."/>
            <person name="Pearson M."/>
            <person name="Priest M."/>
            <person name="Roberts A."/>
            <person name="Saif S."/>
            <person name="Shea T."/>
            <person name="Shenoy N."/>
            <person name="Sisk P."/>
            <person name="Stolte C."/>
            <person name="Sykes S."/>
            <person name="Wortman J."/>
            <person name="Nusbaum C."/>
            <person name="Birren B."/>
        </authorList>
    </citation>
    <scope>NUCLEOTIDE SEQUENCE [LARGE SCALE GENOMIC DNA]</scope>
    <source>
        <strain evidence="3 4">India VII</strain>
    </source>
</reference>
<dbReference type="InterPro" id="IPR044885">
    <property type="entry name" value="PRESA_N_sf"/>
</dbReference>
<evidence type="ECO:0000313" key="3">
    <source>
        <dbReference type="EMBL" id="KMZ81912.1"/>
    </source>
</evidence>
<evidence type="ECO:0000256" key="1">
    <source>
        <dbReference type="SAM" id="SignalP"/>
    </source>
</evidence>
<feature type="chain" id="PRO_5005322485" evidence="1">
    <location>
        <begin position="23"/>
        <end position="230"/>
    </location>
</feature>
<sequence length="230" mass="26362">MSSVSRLAHLLFVLLNVVLVNEMYMSNGSSENHLQLAVVSPRQLAQVAPCQASNSAVEQLKTNFRTLSLHKFLDYVSKTKDFPLSSKLMAIRLTINEVTYSWINKKNIDFVLQSFNELQIAEYKNLCDRLSKKLNDLASKCGMPEAEKTKLWNECQEKISKDMKAADDCYKKTCDVYATKKRTSSGKFLDYLYKYVSSWVTSIETNEKKWIDTFNKHSLNFKAVPKKAKA</sequence>
<feature type="signal peptide" evidence="1">
    <location>
        <begin position="1"/>
        <end position="22"/>
    </location>
</feature>
<accession>A0A0J9SIR9</accession>
<dbReference type="Pfam" id="PF09687">
    <property type="entry name" value="PRESAN"/>
    <property type="match status" value="1"/>
</dbReference>
<organism evidence="3 4">
    <name type="scientific">Plasmodium vivax India VII</name>
    <dbReference type="NCBI Taxonomy" id="1077284"/>
    <lineage>
        <taxon>Eukaryota</taxon>
        <taxon>Sar</taxon>
        <taxon>Alveolata</taxon>
        <taxon>Apicomplexa</taxon>
        <taxon>Aconoidasida</taxon>
        <taxon>Haemosporida</taxon>
        <taxon>Plasmodiidae</taxon>
        <taxon>Plasmodium</taxon>
        <taxon>Plasmodium (Plasmodium)</taxon>
    </lineage>
</organism>
<keyword evidence="1" id="KW-0732">Signal</keyword>
<dbReference type="EMBL" id="KQ234222">
    <property type="protein sequence ID" value="KMZ81912.1"/>
    <property type="molecule type" value="Genomic_DNA"/>
</dbReference>
<dbReference type="AlphaFoldDB" id="A0A0J9SIR9"/>
<protein>
    <submittedName>
        <fullName evidence="3">RAD protein (Pv-fam-e)</fullName>
    </submittedName>
</protein>
<feature type="domain" description="Plasmodium RESA N-terminal" evidence="2">
    <location>
        <begin position="95"/>
        <end position="210"/>
    </location>
</feature>
<evidence type="ECO:0000259" key="2">
    <source>
        <dbReference type="Pfam" id="PF09687"/>
    </source>
</evidence>
<dbReference type="InterPro" id="IPR019111">
    <property type="entry name" value="PRESA_N"/>
</dbReference>
<proteinExistence type="predicted"/>